<keyword evidence="1" id="KW-0670">Pyruvate</keyword>
<dbReference type="InterPro" id="IPR037479">
    <property type="entry name" value="Tauto_MSAD"/>
</dbReference>
<dbReference type="PANTHER" id="PTHR38460">
    <property type="entry name" value="TAUTOMERASE YOLI-RELATED"/>
    <property type="match status" value="1"/>
</dbReference>
<keyword evidence="2" id="KW-1185">Reference proteome</keyword>
<comment type="caution">
    <text evidence="1">The sequence shown here is derived from an EMBL/GenBank/DDBJ whole genome shotgun (WGS) entry which is preliminary data.</text>
</comment>
<dbReference type="RefSeq" id="WP_184832471.1">
    <property type="nucleotide sequence ID" value="NZ_BAAAVN010000004.1"/>
</dbReference>
<sequence length="131" mass="14364">MPSSLIEVRRPYTEAEEVALIDAVHDALVTAFKIPAQDKNVRLVVHAPHRFACSPRLSTPEYFTLVTIDCFAGRSVDAKRALYAAIVDNLQPLNIPADHVTIVVRDLATENWGLRGGHAACDLDLGFTITV</sequence>
<dbReference type="Proteomes" id="UP000558997">
    <property type="component" value="Unassembled WGS sequence"/>
</dbReference>
<dbReference type="InterPro" id="IPR014347">
    <property type="entry name" value="Tautomerase/MIF_sf"/>
</dbReference>
<gene>
    <name evidence="1" type="ORF">HDA44_001528</name>
</gene>
<organism evidence="1 2">
    <name type="scientific">Kribbella solani</name>
    <dbReference type="NCBI Taxonomy" id="236067"/>
    <lineage>
        <taxon>Bacteria</taxon>
        <taxon>Bacillati</taxon>
        <taxon>Actinomycetota</taxon>
        <taxon>Actinomycetes</taxon>
        <taxon>Propionibacteriales</taxon>
        <taxon>Kribbellaceae</taxon>
        <taxon>Kribbella</taxon>
    </lineage>
</organism>
<dbReference type="SUPFAM" id="SSF55331">
    <property type="entry name" value="Tautomerase/MIF"/>
    <property type="match status" value="1"/>
</dbReference>
<proteinExistence type="predicted"/>
<evidence type="ECO:0000313" key="2">
    <source>
        <dbReference type="Proteomes" id="UP000558997"/>
    </source>
</evidence>
<evidence type="ECO:0000313" key="1">
    <source>
        <dbReference type="EMBL" id="MBB5978187.1"/>
    </source>
</evidence>
<dbReference type="AlphaFoldDB" id="A0A841DP59"/>
<reference evidence="1 2" key="1">
    <citation type="submission" date="2020-08" db="EMBL/GenBank/DDBJ databases">
        <title>Sequencing the genomes of 1000 actinobacteria strains.</title>
        <authorList>
            <person name="Klenk H.-P."/>
        </authorList>
    </citation>
    <scope>NUCLEOTIDE SEQUENCE [LARGE SCALE GENOMIC DNA]</scope>
    <source>
        <strain evidence="1 2">DSM 17294</strain>
    </source>
</reference>
<dbReference type="PANTHER" id="PTHR38460:SF1">
    <property type="entry name" value="TAUTOMERASE YOLI-RELATED"/>
    <property type="match status" value="1"/>
</dbReference>
<protein>
    <submittedName>
        <fullName evidence="1">Phenylpyruvate tautomerase PptA (4-oxalocrotonate tautomerase family)</fullName>
    </submittedName>
</protein>
<name>A0A841DP59_9ACTN</name>
<accession>A0A841DP59</accession>
<dbReference type="Gene3D" id="3.30.429.10">
    <property type="entry name" value="Macrophage Migration Inhibitory Factor"/>
    <property type="match status" value="1"/>
</dbReference>
<dbReference type="Pfam" id="PF14552">
    <property type="entry name" value="Tautomerase_2"/>
    <property type="match status" value="1"/>
</dbReference>
<dbReference type="EMBL" id="JACHNF010000001">
    <property type="protein sequence ID" value="MBB5978187.1"/>
    <property type="molecule type" value="Genomic_DNA"/>
</dbReference>